<evidence type="ECO:0000256" key="3">
    <source>
        <dbReference type="ARBA" id="ARBA00022514"/>
    </source>
</evidence>
<dbReference type="EMBL" id="UYJE01005954">
    <property type="protein sequence ID" value="VDI41974.1"/>
    <property type="molecule type" value="Genomic_DNA"/>
</dbReference>
<accession>A0A8B6F0P1</accession>
<dbReference type="GO" id="GO:0005125">
    <property type="term" value="F:cytokine activity"/>
    <property type="evidence" value="ECO:0007669"/>
    <property type="project" value="UniProtKB-KW"/>
</dbReference>
<sequence>MPEGDNNPGPSAAFQPNDAPGEEVTFIEPTDVQQPTDGNQTPKKGRPKQLFDDGLAAVKDNKVFSACVVVDIVLILVIFAVTLAWLNFAQTEIVDFDPAAEMYCMKCEYVQGSAAEKTKHFPNPKPNGDCCQEKESYMKDRLKKKVEKTLNEEYREKPLFQLCLNSTTAEHPKAVGQIRSVSQAQGNVLPNLYLIKWDYPPSNADPDTFLKEVVYDNTNGFYQVKRAGYYHIYSNLVFEFKKDNSTNVTPADSVIRHLVLKYRKEYNVGEKFLEGYSTLCPNTGDTTWNSFVFGNFYLETTDKVKVFVNNPGHLAIKGNSPGGIEKATSYFGMYLI</sequence>
<dbReference type="InterPro" id="IPR006052">
    <property type="entry name" value="TNF_dom"/>
</dbReference>
<dbReference type="PANTHER" id="PTHR11471">
    <property type="entry name" value="TUMOR NECROSIS FACTOR FAMILY MEMBER"/>
    <property type="match status" value="1"/>
</dbReference>
<dbReference type="GO" id="GO:0016020">
    <property type="term" value="C:membrane"/>
    <property type="evidence" value="ECO:0007669"/>
    <property type="project" value="UniProtKB-SubCell"/>
</dbReference>
<dbReference type="SUPFAM" id="SSF49842">
    <property type="entry name" value="TNF-like"/>
    <property type="match status" value="1"/>
</dbReference>
<reference evidence="8" key="1">
    <citation type="submission" date="2018-11" db="EMBL/GenBank/DDBJ databases">
        <authorList>
            <person name="Alioto T."/>
            <person name="Alioto T."/>
        </authorList>
    </citation>
    <scope>NUCLEOTIDE SEQUENCE</scope>
</reference>
<evidence type="ECO:0000256" key="6">
    <source>
        <dbReference type="SAM" id="Phobius"/>
    </source>
</evidence>
<keyword evidence="9" id="KW-1185">Reference proteome</keyword>
<dbReference type="InterPro" id="IPR008983">
    <property type="entry name" value="Tumour_necrosis_fac-like_dom"/>
</dbReference>
<protein>
    <recommendedName>
        <fullName evidence="7">THD domain-containing protein</fullName>
    </recommendedName>
</protein>
<dbReference type="GO" id="GO:0005615">
    <property type="term" value="C:extracellular space"/>
    <property type="evidence" value="ECO:0007669"/>
    <property type="project" value="UniProtKB-KW"/>
</dbReference>
<evidence type="ECO:0000259" key="7">
    <source>
        <dbReference type="Pfam" id="PF00229"/>
    </source>
</evidence>
<keyword evidence="6" id="KW-1133">Transmembrane helix</keyword>
<evidence type="ECO:0000256" key="5">
    <source>
        <dbReference type="SAM" id="MobiDB-lite"/>
    </source>
</evidence>
<keyword evidence="3" id="KW-0202">Cytokine</keyword>
<evidence type="ECO:0000313" key="8">
    <source>
        <dbReference type="EMBL" id="VDI41974.1"/>
    </source>
</evidence>
<evidence type="ECO:0000256" key="2">
    <source>
        <dbReference type="ARBA" id="ARBA00008670"/>
    </source>
</evidence>
<keyword evidence="6" id="KW-0812">Transmembrane</keyword>
<feature type="domain" description="THD" evidence="7">
    <location>
        <begin position="210"/>
        <end position="335"/>
    </location>
</feature>
<evidence type="ECO:0000313" key="9">
    <source>
        <dbReference type="Proteomes" id="UP000596742"/>
    </source>
</evidence>
<comment type="similarity">
    <text evidence="2">Belongs to the tumor necrosis factor family.</text>
</comment>
<dbReference type="Proteomes" id="UP000596742">
    <property type="component" value="Unassembled WGS sequence"/>
</dbReference>
<dbReference type="GO" id="GO:0006955">
    <property type="term" value="P:immune response"/>
    <property type="evidence" value="ECO:0007669"/>
    <property type="project" value="InterPro"/>
</dbReference>
<dbReference type="GO" id="GO:0005164">
    <property type="term" value="F:tumor necrosis factor receptor binding"/>
    <property type="evidence" value="ECO:0007669"/>
    <property type="project" value="InterPro"/>
</dbReference>
<dbReference type="AlphaFoldDB" id="A0A8B6F0P1"/>
<evidence type="ECO:0000256" key="4">
    <source>
        <dbReference type="ARBA" id="ARBA00023136"/>
    </source>
</evidence>
<dbReference type="Pfam" id="PF00229">
    <property type="entry name" value="TNF"/>
    <property type="match status" value="1"/>
</dbReference>
<comment type="caution">
    <text evidence="8">The sequence shown here is derived from an EMBL/GenBank/DDBJ whole genome shotgun (WGS) entry which is preliminary data.</text>
</comment>
<evidence type="ECO:0000256" key="1">
    <source>
        <dbReference type="ARBA" id="ARBA00004370"/>
    </source>
</evidence>
<keyword evidence="4 6" id="KW-0472">Membrane</keyword>
<dbReference type="PANTHER" id="PTHR11471:SF13">
    <property type="entry name" value="TNF FAMILY PROFILE DOMAIN-CONTAINING PROTEIN"/>
    <property type="match status" value="1"/>
</dbReference>
<organism evidence="8 9">
    <name type="scientific">Mytilus galloprovincialis</name>
    <name type="common">Mediterranean mussel</name>
    <dbReference type="NCBI Taxonomy" id="29158"/>
    <lineage>
        <taxon>Eukaryota</taxon>
        <taxon>Metazoa</taxon>
        <taxon>Spiralia</taxon>
        <taxon>Lophotrochozoa</taxon>
        <taxon>Mollusca</taxon>
        <taxon>Bivalvia</taxon>
        <taxon>Autobranchia</taxon>
        <taxon>Pteriomorphia</taxon>
        <taxon>Mytilida</taxon>
        <taxon>Mytiloidea</taxon>
        <taxon>Mytilidae</taxon>
        <taxon>Mytilinae</taxon>
        <taxon>Mytilus</taxon>
    </lineage>
</organism>
<feature type="region of interest" description="Disordered" evidence="5">
    <location>
        <begin position="1"/>
        <end position="47"/>
    </location>
</feature>
<gene>
    <name evidence="8" type="ORF">MGAL_10B066337</name>
</gene>
<dbReference type="Gene3D" id="2.60.120.40">
    <property type="match status" value="1"/>
</dbReference>
<proteinExistence type="inferred from homology"/>
<feature type="transmembrane region" description="Helical" evidence="6">
    <location>
        <begin position="63"/>
        <end position="86"/>
    </location>
</feature>
<feature type="compositionally biased region" description="Polar residues" evidence="5">
    <location>
        <begin position="31"/>
        <end position="42"/>
    </location>
</feature>
<name>A0A8B6F0P1_MYTGA</name>
<dbReference type="OrthoDB" id="6072476at2759"/>
<comment type="subcellular location">
    <subcellularLocation>
        <location evidence="1">Membrane</location>
    </subcellularLocation>
</comment>